<evidence type="ECO:0000313" key="2">
    <source>
        <dbReference type="Proteomes" id="UP001152888"/>
    </source>
</evidence>
<dbReference type="AlphaFoldDB" id="A0A9P0PZE1"/>
<accession>A0A9P0PZE1</accession>
<organism evidence="1 2">
    <name type="scientific">Acanthoscelides obtectus</name>
    <name type="common">Bean weevil</name>
    <name type="synonym">Bruchus obtectus</name>
    <dbReference type="NCBI Taxonomy" id="200917"/>
    <lineage>
        <taxon>Eukaryota</taxon>
        <taxon>Metazoa</taxon>
        <taxon>Ecdysozoa</taxon>
        <taxon>Arthropoda</taxon>
        <taxon>Hexapoda</taxon>
        <taxon>Insecta</taxon>
        <taxon>Pterygota</taxon>
        <taxon>Neoptera</taxon>
        <taxon>Endopterygota</taxon>
        <taxon>Coleoptera</taxon>
        <taxon>Polyphaga</taxon>
        <taxon>Cucujiformia</taxon>
        <taxon>Chrysomeloidea</taxon>
        <taxon>Chrysomelidae</taxon>
        <taxon>Bruchinae</taxon>
        <taxon>Bruchini</taxon>
        <taxon>Acanthoscelides</taxon>
    </lineage>
</organism>
<dbReference type="EMBL" id="CAKOFQ010007520">
    <property type="protein sequence ID" value="CAH2002917.1"/>
    <property type="molecule type" value="Genomic_DNA"/>
</dbReference>
<name>A0A9P0PZE1_ACAOB</name>
<evidence type="ECO:0000313" key="1">
    <source>
        <dbReference type="EMBL" id="CAH2002917.1"/>
    </source>
</evidence>
<comment type="caution">
    <text evidence="1">The sequence shown here is derived from an EMBL/GenBank/DDBJ whole genome shotgun (WGS) entry which is preliminary data.</text>
</comment>
<reference evidence="1" key="1">
    <citation type="submission" date="2022-03" db="EMBL/GenBank/DDBJ databases">
        <authorList>
            <person name="Sayadi A."/>
        </authorList>
    </citation>
    <scope>NUCLEOTIDE SEQUENCE</scope>
</reference>
<protein>
    <submittedName>
        <fullName evidence="1">Uncharacterized protein</fullName>
    </submittedName>
</protein>
<sequence length="87" mass="9577">MGLRILIVDGNDNVAHRIEELIVFSPDILTEAYLQSFPEKVYKARSSNGVVEETYCLIHSQPSTLGATKDQQQSGAAWWSPRAAAVS</sequence>
<dbReference type="Proteomes" id="UP001152888">
    <property type="component" value="Unassembled WGS sequence"/>
</dbReference>
<keyword evidence="2" id="KW-1185">Reference proteome</keyword>
<proteinExistence type="predicted"/>
<gene>
    <name evidence="1" type="ORF">ACAOBT_LOCUS27068</name>
</gene>